<dbReference type="InterPro" id="IPR051446">
    <property type="entry name" value="HTH_trans_reg/aminotransferase"/>
</dbReference>
<dbReference type="SUPFAM" id="SSF53383">
    <property type="entry name" value="PLP-dependent transferases"/>
    <property type="match status" value="1"/>
</dbReference>
<dbReference type="EMBL" id="AP027731">
    <property type="protein sequence ID" value="BDZ46163.1"/>
    <property type="molecule type" value="Genomic_DNA"/>
</dbReference>
<proteinExistence type="predicted"/>
<evidence type="ECO:0000313" key="4">
    <source>
        <dbReference type="Proteomes" id="UP001321498"/>
    </source>
</evidence>
<dbReference type="InterPro" id="IPR015421">
    <property type="entry name" value="PyrdxlP-dep_Trfase_major"/>
</dbReference>
<organism evidence="3 4">
    <name type="scientific">Naasia aerilata</name>
    <dbReference type="NCBI Taxonomy" id="1162966"/>
    <lineage>
        <taxon>Bacteria</taxon>
        <taxon>Bacillati</taxon>
        <taxon>Actinomycetota</taxon>
        <taxon>Actinomycetes</taxon>
        <taxon>Micrococcales</taxon>
        <taxon>Microbacteriaceae</taxon>
        <taxon>Naasia</taxon>
    </lineage>
</organism>
<keyword evidence="4" id="KW-1185">Reference proteome</keyword>
<accession>A0ABM8GD54</accession>
<name>A0ABM8GD54_9MICO</name>
<dbReference type="InterPro" id="IPR015424">
    <property type="entry name" value="PyrdxlP-dep_Trfase"/>
</dbReference>
<evidence type="ECO:0000313" key="3">
    <source>
        <dbReference type="EMBL" id="BDZ46163.1"/>
    </source>
</evidence>
<feature type="region of interest" description="Disordered" evidence="1">
    <location>
        <begin position="233"/>
        <end position="268"/>
    </location>
</feature>
<dbReference type="Gene3D" id="3.40.640.10">
    <property type="entry name" value="Type I PLP-dependent aspartate aminotransferase-like (Major domain)"/>
    <property type="match status" value="1"/>
</dbReference>
<dbReference type="CDD" id="cd00609">
    <property type="entry name" value="AAT_like"/>
    <property type="match status" value="1"/>
</dbReference>
<evidence type="ECO:0000256" key="1">
    <source>
        <dbReference type="SAM" id="MobiDB-lite"/>
    </source>
</evidence>
<sequence>MARTLLSRGDRAVVETPGYPHAYEALRAAGARLLPLAVDSDTGWNLDEAEQLLRRAAPVLAYVMPDFHNPTSRSMSEDERRRLVRMAEDTGTLLLVDETTGELDIDRGARLPPAAFASRRSSVVTIGSASKTMWGGLRVGWIRAGEEHIAALAAARPAADLGTAVFDQLVVTELLGEFDDVLQHRTRELGTARDALLARLGERLPEWHVPEVSGGLFAWVRFDAPVSSQLALGARSRGCGSPPDRGSDSTGHSSGSCASRSPPARRRV</sequence>
<gene>
    <name evidence="3" type="ORF">GCM10025866_20720</name>
</gene>
<dbReference type="Proteomes" id="UP001321498">
    <property type="component" value="Chromosome"/>
</dbReference>
<protein>
    <recommendedName>
        <fullName evidence="2">Aminotransferase class I/classII large domain-containing protein</fullName>
    </recommendedName>
</protein>
<feature type="domain" description="Aminotransferase class I/classII large" evidence="2">
    <location>
        <begin position="4"/>
        <end position="229"/>
    </location>
</feature>
<dbReference type="InterPro" id="IPR004839">
    <property type="entry name" value="Aminotransferase_I/II_large"/>
</dbReference>
<reference evidence="4" key="1">
    <citation type="journal article" date="2019" name="Int. J. Syst. Evol. Microbiol.">
        <title>The Global Catalogue of Microorganisms (GCM) 10K type strain sequencing project: providing services to taxonomists for standard genome sequencing and annotation.</title>
        <authorList>
            <consortium name="The Broad Institute Genomics Platform"/>
            <consortium name="The Broad Institute Genome Sequencing Center for Infectious Disease"/>
            <person name="Wu L."/>
            <person name="Ma J."/>
        </authorList>
    </citation>
    <scope>NUCLEOTIDE SEQUENCE [LARGE SCALE GENOMIC DNA]</scope>
    <source>
        <strain evidence="4">NBRC 108725</strain>
    </source>
</reference>
<dbReference type="PANTHER" id="PTHR46577:SF1">
    <property type="entry name" value="HTH-TYPE TRANSCRIPTIONAL REGULATORY PROTEIN GABR"/>
    <property type="match status" value="1"/>
</dbReference>
<feature type="compositionally biased region" description="Low complexity" evidence="1">
    <location>
        <begin position="248"/>
        <end position="262"/>
    </location>
</feature>
<dbReference type="PANTHER" id="PTHR46577">
    <property type="entry name" value="HTH-TYPE TRANSCRIPTIONAL REGULATORY PROTEIN GABR"/>
    <property type="match status" value="1"/>
</dbReference>
<dbReference type="Pfam" id="PF00155">
    <property type="entry name" value="Aminotran_1_2"/>
    <property type="match status" value="1"/>
</dbReference>
<evidence type="ECO:0000259" key="2">
    <source>
        <dbReference type="Pfam" id="PF00155"/>
    </source>
</evidence>